<protein>
    <submittedName>
        <fullName evidence="7">Flippase-like domain-containing protein</fullName>
    </submittedName>
</protein>
<keyword evidence="5 6" id="KW-0472">Membrane</keyword>
<keyword evidence="4 6" id="KW-1133">Transmembrane helix</keyword>
<evidence type="ECO:0000256" key="4">
    <source>
        <dbReference type="ARBA" id="ARBA00022989"/>
    </source>
</evidence>
<reference evidence="7 8" key="1">
    <citation type="journal article" date="2022" name="Int. J. Syst. Evol. Microbiol.">
        <title>Cellulosimicrobium protaetiae sp. nov., isolated from the gut of the larva of Protaetia brevitarsis seulensis.</title>
        <authorList>
            <person name="Le Han H."/>
            <person name="Nguyen T.T.H."/>
            <person name="Li Z."/>
            <person name="Shin N.R."/>
            <person name="Kim S.G."/>
        </authorList>
    </citation>
    <scope>NUCLEOTIDE SEQUENCE [LARGE SCALE GENOMIC DNA]</scope>
    <source>
        <strain evidence="7 8">BI34</strain>
    </source>
</reference>
<name>A0A6M5ULR4_9MICO</name>
<sequence length="337" mass="35600">MTGTPVESDETPPTPGAPAKGRRELLLNIARYLLLAVVVVAALAYLWTNWDEVAPRLAEISPWTLALSLVAVVVGIGCATMSWQVLVDDLGKPIGAGRGAQVFLVGQLGKYLPGSVWAYVLQLELGRKAGLARARVFAATVFSIAVAIVAALLAGALAVPEIVEDRPDLSWLYWFYLALPVALVCLHPRILTAAARFGFKVLRRPRPDHPVSYRTVLTSLAWALASYLSNGAHLWLLARSGAADLGFRAWLLCAGAMAIAMLAGLVAFVLPSGAGVREVVIVAALSPFVGVPAAVAYATVSRLLFTVADLATAGGAALLAVWAKRRLGHYHGDPGID</sequence>
<dbReference type="GO" id="GO:0005886">
    <property type="term" value="C:plasma membrane"/>
    <property type="evidence" value="ECO:0007669"/>
    <property type="project" value="UniProtKB-SubCell"/>
</dbReference>
<evidence type="ECO:0000256" key="6">
    <source>
        <dbReference type="SAM" id="Phobius"/>
    </source>
</evidence>
<feature type="transmembrane region" description="Helical" evidence="6">
    <location>
        <begin position="249"/>
        <end position="270"/>
    </location>
</feature>
<evidence type="ECO:0000256" key="5">
    <source>
        <dbReference type="ARBA" id="ARBA00023136"/>
    </source>
</evidence>
<evidence type="ECO:0000256" key="1">
    <source>
        <dbReference type="ARBA" id="ARBA00004651"/>
    </source>
</evidence>
<keyword evidence="2" id="KW-1003">Cell membrane</keyword>
<feature type="transmembrane region" description="Helical" evidence="6">
    <location>
        <begin position="279"/>
        <end position="297"/>
    </location>
</feature>
<dbReference type="EMBL" id="CP052757">
    <property type="protein sequence ID" value="QJW38313.1"/>
    <property type="molecule type" value="Genomic_DNA"/>
</dbReference>
<organism evidence="7 8">
    <name type="scientific">Cellulosimicrobium protaetiae</name>
    <dbReference type="NCBI Taxonomy" id="2587808"/>
    <lineage>
        <taxon>Bacteria</taxon>
        <taxon>Bacillati</taxon>
        <taxon>Actinomycetota</taxon>
        <taxon>Actinomycetes</taxon>
        <taxon>Micrococcales</taxon>
        <taxon>Promicromonosporaceae</taxon>
        <taxon>Cellulosimicrobium</taxon>
    </lineage>
</organism>
<dbReference type="InterPro" id="IPR022791">
    <property type="entry name" value="L-PG_synthase/AglD"/>
</dbReference>
<proteinExistence type="predicted"/>
<feature type="transmembrane region" description="Helical" evidence="6">
    <location>
        <begin position="29"/>
        <end position="48"/>
    </location>
</feature>
<feature type="transmembrane region" description="Helical" evidence="6">
    <location>
        <begin position="171"/>
        <end position="191"/>
    </location>
</feature>
<feature type="transmembrane region" description="Helical" evidence="6">
    <location>
        <begin position="60"/>
        <end position="83"/>
    </location>
</feature>
<evidence type="ECO:0000256" key="2">
    <source>
        <dbReference type="ARBA" id="ARBA00022475"/>
    </source>
</evidence>
<evidence type="ECO:0000313" key="8">
    <source>
        <dbReference type="Proteomes" id="UP000451354"/>
    </source>
</evidence>
<evidence type="ECO:0000256" key="3">
    <source>
        <dbReference type="ARBA" id="ARBA00022692"/>
    </source>
</evidence>
<dbReference type="Pfam" id="PF03706">
    <property type="entry name" value="LPG_synthase_TM"/>
    <property type="match status" value="1"/>
</dbReference>
<gene>
    <name evidence="7" type="ORF">FIC82_007750</name>
</gene>
<feature type="transmembrane region" description="Helical" evidence="6">
    <location>
        <begin position="303"/>
        <end position="323"/>
    </location>
</feature>
<feature type="transmembrane region" description="Helical" evidence="6">
    <location>
        <begin position="136"/>
        <end position="159"/>
    </location>
</feature>
<dbReference type="AlphaFoldDB" id="A0A6M5ULR4"/>
<keyword evidence="3 6" id="KW-0812">Transmembrane</keyword>
<feature type="transmembrane region" description="Helical" evidence="6">
    <location>
        <begin position="211"/>
        <end position="229"/>
    </location>
</feature>
<evidence type="ECO:0000313" key="7">
    <source>
        <dbReference type="EMBL" id="QJW38313.1"/>
    </source>
</evidence>
<accession>A0A6M5ULR4</accession>
<dbReference type="Proteomes" id="UP000451354">
    <property type="component" value="Chromosome"/>
</dbReference>
<keyword evidence="8" id="KW-1185">Reference proteome</keyword>
<comment type="subcellular location">
    <subcellularLocation>
        <location evidence="1">Cell membrane</location>
        <topology evidence="1">Multi-pass membrane protein</topology>
    </subcellularLocation>
</comment>
<dbReference type="KEGG" id="cprt:FIC82_007750"/>